<dbReference type="CDD" id="cd22160">
    <property type="entry name" value="F-box_AtFBL13-like"/>
    <property type="match status" value="2"/>
</dbReference>
<accession>Q7G5G1</accession>
<gene>
    <name evidence="3" type="primary">OSJNBa0020E23.13</name>
</gene>
<dbReference type="InterPro" id="IPR036047">
    <property type="entry name" value="F-box-like_dom_sf"/>
</dbReference>
<dbReference type="AlphaFoldDB" id="Q7G5G1"/>
<dbReference type="EMBL" id="AC025098">
    <property type="protein sequence ID" value="AAM08745.1"/>
    <property type="molecule type" value="Genomic_DNA"/>
</dbReference>
<proteinExistence type="predicted"/>
<dbReference type="PROSITE" id="PS50181">
    <property type="entry name" value="FBOX"/>
    <property type="match status" value="2"/>
</dbReference>
<feature type="domain" description="F-box" evidence="2">
    <location>
        <begin position="89"/>
        <end position="139"/>
    </location>
</feature>
<dbReference type="PANTHER" id="PTHR34223:SF26">
    <property type="entry name" value="OS02G0188900 PROTEIN"/>
    <property type="match status" value="1"/>
</dbReference>
<reference evidence="4" key="2">
    <citation type="journal article" date="2008" name="Nucleic Acids Res.">
        <title>The rice annotation project database (RAP-DB): 2008 update.</title>
        <authorList>
            <consortium name="The rice annotation project (RAP)"/>
        </authorList>
    </citation>
    <scope>GENOME REANNOTATION</scope>
    <source>
        <strain evidence="4">cv. Nipponbare</strain>
    </source>
</reference>
<organism evidence="3 4">
    <name type="scientific">Oryza sativa subsp. japonica</name>
    <name type="common">Rice</name>
    <dbReference type="NCBI Taxonomy" id="39947"/>
    <lineage>
        <taxon>Eukaryota</taxon>
        <taxon>Viridiplantae</taxon>
        <taxon>Streptophyta</taxon>
        <taxon>Embryophyta</taxon>
        <taxon>Tracheophyta</taxon>
        <taxon>Spermatophyta</taxon>
        <taxon>Magnoliopsida</taxon>
        <taxon>Liliopsida</taxon>
        <taxon>Poales</taxon>
        <taxon>Poaceae</taxon>
        <taxon>BOP clade</taxon>
        <taxon>Oryzoideae</taxon>
        <taxon>Oryzeae</taxon>
        <taxon>Oryzinae</taxon>
        <taxon>Oryza</taxon>
        <taxon>Oryza sativa</taxon>
    </lineage>
</organism>
<dbReference type="FunFam" id="1.20.1280.50:FF:000063">
    <property type="entry name" value="F-box domain containing protein, expressed"/>
    <property type="match status" value="2"/>
</dbReference>
<dbReference type="Gene3D" id="3.80.10.10">
    <property type="entry name" value="Ribonuclease Inhibitor"/>
    <property type="match status" value="2"/>
</dbReference>
<evidence type="ECO:0000256" key="1">
    <source>
        <dbReference type="SAM" id="MobiDB-lite"/>
    </source>
</evidence>
<dbReference type="InterPro" id="IPR032675">
    <property type="entry name" value="LRR_dom_sf"/>
</dbReference>
<name>Q7G5G1_ORYSJ</name>
<feature type="region of interest" description="Disordered" evidence="1">
    <location>
        <begin position="1"/>
        <end position="72"/>
    </location>
</feature>
<dbReference type="InterPro" id="IPR001810">
    <property type="entry name" value="F-box_dom"/>
</dbReference>
<evidence type="ECO:0000259" key="2">
    <source>
        <dbReference type="PROSITE" id="PS50181"/>
    </source>
</evidence>
<dbReference type="Pfam" id="PF00646">
    <property type="entry name" value="F-box"/>
    <property type="match status" value="2"/>
</dbReference>
<dbReference type="InterPro" id="IPR053197">
    <property type="entry name" value="F-box_SCFL_complex_component"/>
</dbReference>
<reference evidence="4" key="1">
    <citation type="journal article" date="2005" name="Nature">
        <title>The map-based sequence of the rice genome.</title>
        <authorList>
            <consortium name="International rice genome sequencing project (IRGSP)"/>
            <person name="Matsumoto T."/>
            <person name="Wu J."/>
            <person name="Kanamori H."/>
            <person name="Katayose Y."/>
            <person name="Fujisawa M."/>
            <person name="Namiki N."/>
            <person name="Mizuno H."/>
            <person name="Yamamoto K."/>
            <person name="Antonio B.A."/>
            <person name="Baba T."/>
            <person name="Sakata K."/>
            <person name="Nagamura Y."/>
            <person name="Aoki H."/>
            <person name="Arikawa K."/>
            <person name="Arita K."/>
            <person name="Bito T."/>
            <person name="Chiden Y."/>
            <person name="Fujitsuka N."/>
            <person name="Fukunaka R."/>
            <person name="Hamada M."/>
            <person name="Harada C."/>
            <person name="Hayashi A."/>
            <person name="Hijishita S."/>
            <person name="Honda M."/>
            <person name="Hosokawa S."/>
            <person name="Ichikawa Y."/>
            <person name="Idonuma A."/>
            <person name="Iijima M."/>
            <person name="Ikeda M."/>
            <person name="Ikeno M."/>
            <person name="Ito K."/>
            <person name="Ito S."/>
            <person name="Ito T."/>
            <person name="Ito Y."/>
            <person name="Ito Y."/>
            <person name="Iwabuchi A."/>
            <person name="Kamiya K."/>
            <person name="Karasawa W."/>
            <person name="Kurita K."/>
            <person name="Katagiri S."/>
            <person name="Kikuta A."/>
            <person name="Kobayashi H."/>
            <person name="Kobayashi N."/>
            <person name="Machita K."/>
            <person name="Maehara T."/>
            <person name="Masukawa M."/>
            <person name="Mizubayashi T."/>
            <person name="Mukai Y."/>
            <person name="Nagasaki H."/>
            <person name="Nagata Y."/>
            <person name="Naito S."/>
            <person name="Nakashima M."/>
            <person name="Nakama Y."/>
            <person name="Nakamichi Y."/>
            <person name="Nakamura M."/>
            <person name="Meguro A."/>
            <person name="Negishi M."/>
            <person name="Ohta I."/>
            <person name="Ohta T."/>
            <person name="Okamoto M."/>
            <person name="Ono N."/>
            <person name="Saji S."/>
            <person name="Sakaguchi M."/>
            <person name="Sakai K."/>
            <person name="Shibata M."/>
            <person name="Shimokawa T."/>
            <person name="Song J."/>
            <person name="Takazaki Y."/>
            <person name="Terasawa K."/>
            <person name="Tsugane M."/>
            <person name="Tsuji K."/>
            <person name="Ueda S."/>
            <person name="Waki K."/>
            <person name="Yamagata H."/>
            <person name="Yamamoto M."/>
            <person name="Yamamoto S."/>
            <person name="Yamane H."/>
            <person name="Yoshiki S."/>
            <person name="Yoshihara R."/>
            <person name="Yukawa K."/>
            <person name="Zhong H."/>
            <person name="Yano M."/>
            <person name="Yuan Q."/>
            <person name="Ouyang S."/>
            <person name="Liu J."/>
            <person name="Jones K.M."/>
            <person name="Gansberger K."/>
            <person name="Moffat K."/>
            <person name="Hill J."/>
            <person name="Bera J."/>
            <person name="Fadrosh D."/>
            <person name="Jin S."/>
            <person name="Johri S."/>
            <person name="Kim M."/>
            <person name="Overton L."/>
            <person name="Reardon M."/>
            <person name="Tsitrin T."/>
            <person name="Vuong H."/>
            <person name="Weaver B."/>
            <person name="Ciecko A."/>
            <person name="Tallon L."/>
            <person name="Jackson J."/>
            <person name="Pai G."/>
            <person name="Aken S.V."/>
            <person name="Utterback T."/>
            <person name="Reidmuller S."/>
            <person name="Feldblyum T."/>
            <person name="Hsiao J."/>
            <person name="Zismann V."/>
            <person name="Iobst S."/>
            <person name="de Vazeille A.R."/>
            <person name="Buell C.R."/>
            <person name="Ying K."/>
            <person name="Li Y."/>
            <person name="Lu T."/>
            <person name="Huang Y."/>
            <person name="Zhao Q."/>
            <person name="Feng Q."/>
            <person name="Zhang L."/>
            <person name="Zhu J."/>
            <person name="Weng Q."/>
            <person name="Mu J."/>
            <person name="Lu Y."/>
            <person name="Fan D."/>
            <person name="Liu Y."/>
            <person name="Guan J."/>
            <person name="Zhang Y."/>
            <person name="Yu S."/>
            <person name="Liu X."/>
            <person name="Zhang Y."/>
            <person name="Hong G."/>
            <person name="Han B."/>
            <person name="Choisne N."/>
            <person name="Demange N."/>
            <person name="Orjeda G."/>
            <person name="Samain S."/>
            <person name="Cattolico L."/>
            <person name="Pelletier E."/>
            <person name="Couloux A."/>
            <person name="Segurens B."/>
            <person name="Wincker P."/>
            <person name="D'Hont A."/>
            <person name="Scarpelli C."/>
            <person name="Weissenbach J."/>
            <person name="Salanoubat M."/>
            <person name="Quetier F."/>
            <person name="Yu Y."/>
            <person name="Kim H.R."/>
            <person name="Rambo T."/>
            <person name="Currie J."/>
            <person name="Collura K."/>
            <person name="Luo M."/>
            <person name="Yang T."/>
            <person name="Ammiraju J.S.S."/>
            <person name="Engler F."/>
            <person name="Soderlund C."/>
            <person name="Wing R.A."/>
            <person name="Palmer L.E."/>
            <person name="de la Bastide M."/>
            <person name="Spiegel L."/>
            <person name="Nascimento L."/>
            <person name="Zutavern T."/>
            <person name="O'Shaughnessy A."/>
            <person name="Dike S."/>
            <person name="Dedhia N."/>
            <person name="Preston R."/>
            <person name="Balija V."/>
            <person name="McCombie W.R."/>
            <person name="Chow T."/>
            <person name="Chen H."/>
            <person name="Chung M."/>
            <person name="Chen C."/>
            <person name="Shaw J."/>
            <person name="Wu H."/>
            <person name="Hsiao K."/>
            <person name="Chao Y."/>
            <person name="Chu M."/>
            <person name="Cheng C."/>
            <person name="Hour A."/>
            <person name="Lee P."/>
            <person name="Lin S."/>
            <person name="Lin Y."/>
            <person name="Liou J."/>
            <person name="Liu S."/>
            <person name="Hsing Y."/>
            <person name="Raghuvanshi S."/>
            <person name="Mohanty A."/>
            <person name="Bharti A.K."/>
            <person name="Gaur A."/>
            <person name="Gupta V."/>
            <person name="Kumar D."/>
            <person name="Ravi V."/>
            <person name="Vij S."/>
            <person name="Kapur A."/>
            <person name="Khurana P."/>
            <person name="Khurana P."/>
            <person name="Khurana J.P."/>
            <person name="Tyagi A.K."/>
            <person name="Gaikwad K."/>
            <person name="Singh A."/>
            <person name="Dalal V."/>
            <person name="Srivastava S."/>
            <person name="Dixit A."/>
            <person name="Pal A.K."/>
            <person name="Ghazi I.A."/>
            <person name="Yadav M."/>
            <person name="Pandit A."/>
            <person name="Bhargava A."/>
            <person name="Sureshbabu K."/>
            <person name="Batra K."/>
            <person name="Sharma T.R."/>
            <person name="Mohapatra T."/>
            <person name="Singh N.K."/>
            <person name="Messing J."/>
            <person name="Nelson A.B."/>
            <person name="Fuks G."/>
            <person name="Kavchok S."/>
            <person name="Keizer G."/>
            <person name="Linton E."/>
            <person name="Llaca V."/>
            <person name="Song R."/>
            <person name="Tanyolac B."/>
            <person name="Young S."/>
            <person name="Ho-Il K."/>
            <person name="Hahn J.H."/>
            <person name="Sangsakoo G."/>
            <person name="Vanavichit A."/>
            <person name="de Mattos Luiz.A.T."/>
            <person name="Zimmer P.D."/>
            <person name="Malone G."/>
            <person name="Dellagostin O."/>
            <person name="de Oliveira A.C."/>
            <person name="Bevan M."/>
            <person name="Bancroft I."/>
            <person name="Minx P."/>
            <person name="Cordum H."/>
            <person name="Wilson R."/>
            <person name="Cheng Z."/>
            <person name="Jin W."/>
            <person name="Jiang J."/>
            <person name="Leong S.A."/>
            <person name="Iwama H."/>
            <person name="Gojobori T."/>
            <person name="Itoh T."/>
            <person name="Niimura Y."/>
            <person name="Fujii Y."/>
            <person name="Habara T."/>
            <person name="Sakai H."/>
            <person name="Sato Y."/>
            <person name="Wilson G."/>
            <person name="Kumar K."/>
            <person name="McCouch S."/>
            <person name="Juretic N."/>
            <person name="Hoen D."/>
            <person name="Wright S."/>
            <person name="Bruskiewich R."/>
            <person name="Bureau T."/>
            <person name="Miyao A."/>
            <person name="Hirochika H."/>
            <person name="Nishikawa T."/>
            <person name="Kadowaki K."/>
            <person name="Sugiura M."/>
            <person name="Burr B."/>
            <person name="Sasaki T."/>
        </authorList>
    </citation>
    <scope>NUCLEOTIDE SEQUENCE [LARGE SCALE GENOMIC DNA]</scope>
    <source>
        <strain evidence="4">cv. Nipponbare</strain>
    </source>
</reference>
<dbReference type="Gene3D" id="1.20.1280.50">
    <property type="match status" value="2"/>
</dbReference>
<evidence type="ECO:0000313" key="3">
    <source>
        <dbReference type="EMBL" id="AAM08745.1"/>
    </source>
</evidence>
<dbReference type="SUPFAM" id="SSF81383">
    <property type="entry name" value="F-box domain"/>
    <property type="match status" value="2"/>
</dbReference>
<dbReference type="PANTHER" id="PTHR34223">
    <property type="entry name" value="OS11G0201299 PROTEIN"/>
    <property type="match status" value="1"/>
</dbReference>
<sequence length="949" mass="109296">MKRSGDIASLFGNHEAKTMEIPESSSSSNVFIGDEAPVPEEEPRQVPTDAFPRAPPVRRNASSVSATMDRRPGRHKLRRVKAHVRAARMDRISGLPDKILHHIMSFLNTRQAVQTCVLSRRWRNLWRTMPCINADFDEFDFIAYQGDDEDYNDEVAFKRFVNQMLELRDPTAMIDTFWLSYIIWDGYNEYKDSNVDANRWISHALQKQARVIEVVVFAFPLELDHSVFTSCYLRKIGFSCVSLHQGFFKQLDTGCPALEELFLHDCIIADEEILSQSLKVLTIDGTEFSMANKASISIPSVTSLTLSIEDSTPMLKDMELLTTASVSVKFNTFIFSYGFDANDLRQCLWSLSGVTNLEFNYEGTELTFENNLQWCPEFIDVVNLTLGQWCLDANFYALIVFLQNSPRLEKLTLNLAKCIADKSPRIVGELMERSFTCEHLKIVEVKCLEDDPQVISVEDFFASNGMASVQFDIKHWGQYKDELPAFIRHHKSYIPEIKRHPVIFHMAIKVPHAHHLFDETPLRAWPPWRGVLAVARRKVKTPAHAAGMDWISDLPDEILHRIMSFLNARQAVQTCVLSRRWRNLWRTVPCINADCKEFDFFGFRRSEVEFKRFVNRLLELRDPIAMMDAFWFRYHKLDTDTTSSADTNRWISHALQKQARVLEAVMYPCHLLDLDHSSFTSRYLRRIGFSGVRLDQGFFKQLEAGCPALEDLFLHHCTIEDDKISSQTLKVLTIDRTYFLIAINATDVQKKSISAPSVTSLTMYSPEGSLHILKDMTSLVTASVSFSEFRVHFDANDFYQYLWSLSGVTNLEFNYQGPKLKIENNLQWCPEFVNVVNLTLGKWCLDANFYALTVFLQNSPKLQKLTLKLAKCTSEIHQRIIGELTERSFTCEHLKIIEVICLENDPQVIRVKDFFASSGITSVQFHIKHWSQLKEDKLPAFTRIPIPSH</sequence>
<dbReference type="Proteomes" id="UP000000763">
    <property type="component" value="Chromosome 10"/>
</dbReference>
<feature type="domain" description="F-box" evidence="2">
    <location>
        <begin position="548"/>
        <end position="584"/>
    </location>
</feature>
<dbReference type="SMART" id="SM00256">
    <property type="entry name" value="FBOX"/>
    <property type="match status" value="2"/>
</dbReference>
<dbReference type="SUPFAM" id="SSF52047">
    <property type="entry name" value="RNI-like"/>
    <property type="match status" value="2"/>
</dbReference>
<protein>
    <recommendedName>
        <fullName evidence="2">F-box domain-containing protein</fullName>
    </recommendedName>
</protein>
<dbReference type="InterPro" id="IPR053781">
    <property type="entry name" value="F-box_AtFBL13-like"/>
</dbReference>
<dbReference type="FunFam" id="3.80.10.10:FF:001155">
    <property type="entry name" value="F-box domain containing protein, expressed"/>
    <property type="match status" value="2"/>
</dbReference>
<evidence type="ECO:0000313" key="4">
    <source>
        <dbReference type="Proteomes" id="UP000000763"/>
    </source>
</evidence>